<evidence type="ECO:0000313" key="3">
    <source>
        <dbReference type="EMBL" id="KTT72921.1"/>
    </source>
</evidence>
<reference evidence="3 4" key="1">
    <citation type="journal article" date="2016" name="Front. Microbiol.">
        <title>Genomic Resource of Rice Seed Associated Bacteria.</title>
        <authorList>
            <person name="Midha S."/>
            <person name="Bansal K."/>
            <person name="Sharma S."/>
            <person name="Kumar N."/>
            <person name="Patil P.P."/>
            <person name="Chaudhry V."/>
            <person name="Patil P.B."/>
        </authorList>
    </citation>
    <scope>NUCLEOTIDE SEQUENCE [LARGE SCALE GENOMIC DNA]</scope>
    <source>
        <strain evidence="3 4">NS334</strain>
    </source>
</reference>
<dbReference type="InterPro" id="IPR007349">
    <property type="entry name" value="DUF418"/>
</dbReference>
<dbReference type="InterPro" id="IPR052529">
    <property type="entry name" value="Bact_Transport_Assoc"/>
</dbReference>
<feature type="transmembrane region" description="Helical" evidence="1">
    <location>
        <begin position="31"/>
        <end position="52"/>
    </location>
</feature>
<keyword evidence="1" id="KW-0812">Transmembrane</keyword>
<feature type="domain" description="DUF418" evidence="2">
    <location>
        <begin position="1"/>
        <end position="70"/>
    </location>
</feature>
<evidence type="ECO:0000256" key="1">
    <source>
        <dbReference type="SAM" id="Phobius"/>
    </source>
</evidence>
<accession>A0A147I4B1</accession>
<name>A0A147I4B1_9SPHN</name>
<evidence type="ECO:0000313" key="4">
    <source>
        <dbReference type="Proteomes" id="UP000074310"/>
    </source>
</evidence>
<evidence type="ECO:0000259" key="2">
    <source>
        <dbReference type="Pfam" id="PF04235"/>
    </source>
</evidence>
<dbReference type="Pfam" id="PF04235">
    <property type="entry name" value="DUF418"/>
    <property type="match status" value="1"/>
</dbReference>
<dbReference type="AlphaFoldDB" id="A0A147I4B1"/>
<dbReference type="EMBL" id="LDTB01000023">
    <property type="protein sequence ID" value="KTT72921.1"/>
    <property type="molecule type" value="Genomic_DNA"/>
</dbReference>
<keyword evidence="1" id="KW-0472">Membrane</keyword>
<sequence length="79" mass="9149">MALSNYLACSIVFSGVFYGWGAGQFARWDRALLYLPLPAAWGAMLVWPRWWLARFHYGPAEWLWRCATQGRVVTLRSPQ</sequence>
<dbReference type="Proteomes" id="UP000074310">
    <property type="component" value="Unassembled WGS sequence"/>
</dbReference>
<protein>
    <recommendedName>
        <fullName evidence="2">DUF418 domain-containing protein</fullName>
    </recommendedName>
</protein>
<dbReference type="PANTHER" id="PTHR30590:SF2">
    <property type="entry name" value="INNER MEMBRANE PROTEIN"/>
    <property type="match status" value="1"/>
</dbReference>
<keyword evidence="4" id="KW-1185">Reference proteome</keyword>
<dbReference type="PANTHER" id="PTHR30590">
    <property type="entry name" value="INNER MEMBRANE PROTEIN"/>
    <property type="match status" value="1"/>
</dbReference>
<proteinExistence type="predicted"/>
<keyword evidence="1" id="KW-1133">Transmembrane helix</keyword>
<gene>
    <name evidence="3" type="ORF">NS334_08205</name>
</gene>
<dbReference type="PATRIC" id="fig|869719.3.peg.1285"/>
<organism evidence="3 4">
    <name type="scientific">Sphingomonas endophytica</name>
    <dbReference type="NCBI Taxonomy" id="869719"/>
    <lineage>
        <taxon>Bacteria</taxon>
        <taxon>Pseudomonadati</taxon>
        <taxon>Pseudomonadota</taxon>
        <taxon>Alphaproteobacteria</taxon>
        <taxon>Sphingomonadales</taxon>
        <taxon>Sphingomonadaceae</taxon>
        <taxon>Sphingomonas</taxon>
    </lineage>
</organism>
<comment type="caution">
    <text evidence="3">The sequence shown here is derived from an EMBL/GenBank/DDBJ whole genome shotgun (WGS) entry which is preliminary data.</text>
</comment>